<dbReference type="Proteomes" id="UP000078560">
    <property type="component" value="Unassembled WGS sequence"/>
</dbReference>
<keyword evidence="1" id="KW-0853">WD repeat</keyword>
<dbReference type="InterPro" id="IPR036322">
    <property type="entry name" value="WD40_repeat_dom_sf"/>
</dbReference>
<reference evidence="5" key="1">
    <citation type="submission" date="2016-05" db="EMBL/GenBank/DDBJ databases">
        <authorList>
            <person name="Naeem Raeece"/>
        </authorList>
    </citation>
    <scope>NUCLEOTIDE SEQUENCE [LARGE SCALE GENOMIC DNA]</scope>
</reference>
<gene>
    <name evidence="4" type="ORF">POVCU2_0043880</name>
</gene>
<feature type="compositionally biased region" description="Basic and acidic residues" evidence="3">
    <location>
        <begin position="930"/>
        <end position="943"/>
    </location>
</feature>
<feature type="region of interest" description="Disordered" evidence="3">
    <location>
        <begin position="3305"/>
        <end position="3333"/>
    </location>
</feature>
<sequence length="3905" mass="455047">MGNPWKRVKALKRCDTDLLFSCDLSKSVDHKFVSFALNLLCVSRKYDLIFISYGSYIYIYELNEFLDKKVYANEKRDHEKSHVMNDFNKREIGKSNYGFTNINKVRNVYEDVKRDYHLNKFNVPAPSLIVSSYAHSKGYVNIKCEEKDEYDKSILISVGWSEDTSVYYVDKIVECINIKKKIKHILEKKIYDCKRYEDSITSNVQFPFFPFGDPLQNFAYDPYHFLKKIKMDEDNVVLNLIYNSEHRNIYSGEYVDMFELSKNINNFDYVKNKVKEKKNMRIYNLEIEKEKKKKKKKILINSSLNDNYFDNNQKNSLLNIKKKNMHKSGVYKTWNFEKGSHKENSNKRGLYKINYKCMLKCPKDGSKGFFRSSIQHCNFQNTNYTDIRKKKFRISDIYSSLESAEEEEEEEEEIDGIRLRAGNETRGGYKKKKIGENVYRHNLGDSAREIEEISFYQKVRNDVYLGYNLRNNLGLNEHNNYINSVREENEFVNEYIKSSSEDEKHKYLRDPLKSPWRKKGRYSIKFYGRKALLKCLKEKNDKGKKKTTKNNCTIRERIRDSIRENIRESIRESIRERIRGKIQSRIKQRIEERKKKRENMMMQNRNDNNCNPSVVGTSSTENPNLSILSGKPKMSKKKDEGITQKKEVNILNRNIRRYMSNMRRLNRLKEERKKFVNFCKSHVKRKHNAKYSKKLEIFLDPSVNIKYNKIWKSLNKFTFNLFNFDYNDKILKSARIYVQPDIVFNNKMNVKSDNSTWAISFNFTKNLLAIGSNTHNINIYNLNNFYYFRKRYNFDEAMHFFKNVLLYRKFKTNNLFRNEEEHTYFFFNSDEDDPFLKKKKKKNGLLYGNKNAKSYEQVIHLNLFQKKKSDNRSNVAKKVSSASLKNKTLHRFPLVEDGKRKKGNELVVRDEKCCDKKKKETYTNCVVSDVKHEQGRKKGEEREKKKKKTEGKNNVDVIRLDNRTRDNSTLMPGDVGIWKKCLTSCLKKEDALHEESHHPDGHFDGHFENGEKGAKAINTGGLTCLPPLNGEHLSDECVDDNACKKEAHTSCGGENAFIEESIIHAATKERQASRTEDSSILHTSKRDANNHGDAHVNRVLNNILTERSTIPVEFTAFFLKRREFLKDILLTVASNFPSDSIIYFLNEAHLGQEIYRMKFYDQYDLRLTINEMKALYFKRYSSSENLNLKLFNRNTVLINNEKSLKELYLKYLRKNVFTNFKMENDEQNRKDEEEMNSITPKGCMKRKYDHLKSEKYVSDVKQDGINKNVSSKYIKKKEKKNEIVNNNEKMKLIIEDLYHENTSDDDTFREKDSILYNTKKSYSFVEKEKQYALVSYDNQNSHNNANDINSAEDNERVVLYTHVYSYKNANLVLKRISKKFRKFIKNRHNFVFTRMNQLYSNEHSILVVLDKKRSKKKCSRYDHASGKYIEELKTVVTNIRRYTMPNLCIEGERGHSKKGEVGEEDLVDKLAKKKTLVICELRDHNNNILDTVHLTNEPVEEKLDCLTDRFSSEYKEGETKIYYSFLFDDDDIRNYETTKRNKKRVKNDLNEIETKLKQISGIKSDTRSIRHMSGIINYTIDMEMKEICKHKPTLFIPKIGQSTKKEKSVTSSSSQNLIDESETSSSQLSDEQQDNGDYRMYQSFAHLNSGNVENGDNDNNLINDGLTQTHTQILRNGYNSDVSSGGHLLVRALRNFRILRNNFQSDDRNSAIDSRRNHDNIAENFTNDDAHRLINTMVNATQNILNINNTENNMNNGSSHALSHGDNFSNVDVSTVADVGADGFLNSITSSFTVYNPEIGLGLMPSVTEERTSRPNASRYSAGNITTRNENRENGDTHFNEYTNRILNDLFRRSSNGNTGNFEAIISISNEEDANVGAQRSASSINNNRDGILHFRELQNENDHMFLDIIYNNVLNTGDSNGNTPPPVYLSIAPTNENIVRNIIASNSGEIDERSNLLEGSTTVRENNSLLDQVSGNTSTLNVASVDRVNAVEDSTCKKESNGEKVDVKGDSKANGTLFREVPFSLKHMCENERYEARIRYIYTLSRSADEILLSYGSSSELAYDFVIICEGFYEENFDSTCDADGEGGNDEKKEVLENELGRRLEEEEGVTEHCMEGNVFNWETLHRIIERQAEGGELSPARRANRSSGGTGESGACGAYLMESSFFPLGTMSTFSNCKNAYGSSGHQRSVISSFDVGRRRTNCADSAYGEDSDLSENSYEMELLMRNCINAGSKKKKDPISTSSRVESSDFSYHSSTSNTSSDFSMMSASSDSDCSRYACYSNLYLENDSNTVNFNSTYHFLKNENCILHVENCKVEIKGDKKGTMTKYCLKRKGLKRETKKKKKKNFEENTKIVTLRIKDFQYDCPGCTENEDGKRDREEKTLLSLGKKIKMSTGEGHKCCRDDHIVKSKWLHKILLQQNYYEIAQEKLPVCASNKEACNRSYQLDVTNIVKIEKFIEDFSISKGDDRLKTRPSRVFCNKVGRKKSTNKGYIRKHYNCNVSSLIHFKGEEIRKYFYNEKNVKYFESTSNSFAIKDNFLKKLKDVVLQTNKNLSSEILWTLSNVTFYTADWYDILHKILFEMTTRFYEIVVKHHVHNIPCVKFSPDDNFLLSCSVDKSVVLWNPFNANSYDVEKNYNIYDHIFPPRGRIIERDKLGISSGTNKWLSNVFIEINYARRKNVFDSAFHQTKMYKVQKEKELMGKVKGSNIVCKQKLEYMGWSGDFILKKNIKKFDFLVDLFHKQEPRPSEENFNHSVYFPFGGVHLYDFLPLLEKYSLFQLFRCSFAGGLTLGGGTLSRRNDYNDDIHYSNVQKRDMAKFCKVADYLYRVNTKKAECLEESTVRNVLEIMTAKNLKNVQLNSRKKRRRVYAAMRYVFRNLLKPYILVCPINGNNCYDRKGKVRLTEGNLRNATCVLTDYDIAYSSSDERTFRNFKGNVKCNRFEWAQRKEKKKREKLRFASHYENSLDHNAPEENSHPDSYTSWSPNEKGKKKKKKISNRDNESDEDYQKRSKYEKSLFHKYICKIRNNLKSTFSLKEERDYKDALNWFPMFQKLLRQYAEMRHFKGIYNNIKEKIVKKCIRKYEELRPTLHFNFHVTTCYQEAKILNELLLNYTLYFGKNRANICATGVGTQNGMPRRRKRERGNKRFKSYLKLIRRERLLVSDCRKKEGGNLVSANEANPSDNGASQSKGYTLILKNNVANFHNVVHNIVHISNTNGVINHHKFFKKNGYYGKSDHGANGSRCDKRENRLEGKRTKKRDHKTGVTQLRKVGEYTRSRNIFEKFFDDFDEEKADVHSSESLSSYRSEARHGWKKKSKHRVGQKSGKRNPLRNRQTITRGREEVCEAGYRNGIFSPLSSNLPKKGDLEEVLRRERKKFNVCFLSSKKESYKINYFQNVNILQSMYRFCGRGLIIVNVQYVTKDEGGPEKGTTGNQKGSSKNLPRRASQRTPADDIIFQTDIHICKEHSAKTSTGGDRKKRVSYKNTRIIIFIVRVNMEALRSYIRRKLIFEAKYIKSSLYINVKIAKVLYFITLHNCKSLNRDRGIYCKKMDVLKKGTLKELLSKDQYAFFTYLTKNIFKDKRKNMLRKKFIHVSVMKMRCFIFNEECVDVPPNMVQDILSAGAAFYQYKNNTLVSSPFQLFFVVLPARKKNMIMLNISTLRFLYSYMGSEEGKMASARFSRSVGNAKDMQCWAGGDKEEHLSIVSREEKKQLNKYLILSADKCKLYLLKIKFTKITNNLFSTKFVPILVQSIPKGKKIAASFNSSRISFLKIIYEKSCILLANQYSNIILIYFLHKCVYTDSYFLIPYFSLPLYTERIGKEIVPNFRKDVSPCSFRRHLINNVNYNLKRLLIGSAKDIHNEENFFIAGFDVMYVKGKKDNFELTVFAVLLSNVIFCYKLSFHYY</sequence>
<dbReference type="PROSITE" id="PS50082">
    <property type="entry name" value="WD_REPEATS_2"/>
    <property type="match status" value="1"/>
</dbReference>
<dbReference type="InterPro" id="IPR001680">
    <property type="entry name" value="WD40_rpt"/>
</dbReference>
<feature type="compositionally biased region" description="Low complexity" evidence="3">
    <location>
        <begin position="2251"/>
        <end position="2267"/>
    </location>
</feature>
<name>A0A1A8W6R8_PLAOA</name>
<dbReference type="PROSITE" id="PS50294">
    <property type="entry name" value="WD_REPEATS_REGION"/>
    <property type="match status" value="1"/>
</dbReference>
<dbReference type="EMBL" id="FLQU01000588">
    <property type="protein sequence ID" value="SBS87677.1"/>
    <property type="molecule type" value="Genomic_DNA"/>
</dbReference>
<dbReference type="Gene3D" id="2.130.10.10">
    <property type="entry name" value="YVTN repeat-like/Quinoprotein amine dehydrogenase"/>
    <property type="match status" value="1"/>
</dbReference>
<feature type="repeat" description="WD" evidence="1">
    <location>
        <begin position="2593"/>
        <end position="2625"/>
    </location>
</feature>
<feature type="region of interest" description="Disordered" evidence="3">
    <location>
        <begin position="1068"/>
        <end position="1092"/>
    </location>
</feature>
<feature type="compositionally biased region" description="Polar residues" evidence="3">
    <location>
        <begin position="3431"/>
        <end position="3441"/>
    </location>
</feature>
<feature type="compositionally biased region" description="Basic residues" evidence="3">
    <location>
        <begin position="3312"/>
        <end position="3331"/>
    </location>
</feature>
<feature type="region of interest" description="Disordered" evidence="3">
    <location>
        <begin position="1601"/>
        <end position="1633"/>
    </location>
</feature>
<dbReference type="InterPro" id="IPR015943">
    <property type="entry name" value="WD40/YVTN_repeat-like_dom_sf"/>
</dbReference>
<feature type="region of interest" description="Disordered" evidence="3">
    <location>
        <begin position="2235"/>
        <end position="2267"/>
    </location>
</feature>
<feature type="region of interest" description="Disordered" evidence="3">
    <location>
        <begin position="3424"/>
        <end position="3449"/>
    </location>
</feature>
<feature type="region of interest" description="Disordered" evidence="3">
    <location>
        <begin position="603"/>
        <end position="641"/>
    </location>
</feature>
<feature type="region of interest" description="Disordered" evidence="3">
    <location>
        <begin position="2967"/>
        <end position="3009"/>
    </location>
</feature>
<evidence type="ECO:0000256" key="3">
    <source>
        <dbReference type="SAM" id="MobiDB-lite"/>
    </source>
</evidence>
<dbReference type="SMART" id="SM00320">
    <property type="entry name" value="WD40"/>
    <property type="match status" value="2"/>
</dbReference>
<evidence type="ECO:0000256" key="1">
    <source>
        <dbReference type="PROSITE-ProRule" id="PRU00221"/>
    </source>
</evidence>
<feature type="coiled-coil region" evidence="2">
    <location>
        <begin position="1535"/>
        <end position="1562"/>
    </location>
</feature>
<feature type="compositionally biased region" description="Polar residues" evidence="3">
    <location>
        <begin position="607"/>
        <end position="627"/>
    </location>
</feature>
<feature type="compositionally biased region" description="Polar residues" evidence="3">
    <location>
        <begin position="1615"/>
        <end position="1630"/>
    </location>
</feature>
<evidence type="ECO:0000256" key="2">
    <source>
        <dbReference type="SAM" id="Coils"/>
    </source>
</evidence>
<organism evidence="4 5">
    <name type="scientific">Plasmodium ovale curtisi</name>
    <dbReference type="NCBI Taxonomy" id="864141"/>
    <lineage>
        <taxon>Eukaryota</taxon>
        <taxon>Sar</taxon>
        <taxon>Alveolata</taxon>
        <taxon>Apicomplexa</taxon>
        <taxon>Aconoidasida</taxon>
        <taxon>Haemosporida</taxon>
        <taxon>Plasmodiidae</taxon>
        <taxon>Plasmodium</taxon>
        <taxon>Plasmodium (Plasmodium)</taxon>
    </lineage>
</organism>
<protein>
    <submittedName>
        <fullName evidence="4">WD repeat-containing protein, putative</fullName>
    </submittedName>
</protein>
<feature type="region of interest" description="Disordered" evidence="3">
    <location>
        <begin position="930"/>
        <end position="954"/>
    </location>
</feature>
<feature type="compositionally biased region" description="Basic and acidic residues" evidence="3">
    <location>
        <begin position="2998"/>
        <end position="3009"/>
    </location>
</feature>
<accession>A0A1A8W6R8</accession>
<dbReference type="SUPFAM" id="SSF50978">
    <property type="entry name" value="WD40 repeat-like"/>
    <property type="match status" value="1"/>
</dbReference>
<proteinExistence type="predicted"/>
<evidence type="ECO:0000313" key="5">
    <source>
        <dbReference type="Proteomes" id="UP000078560"/>
    </source>
</evidence>
<feature type="compositionally biased region" description="Basic and acidic residues" evidence="3">
    <location>
        <begin position="2967"/>
        <end position="2977"/>
    </location>
</feature>
<keyword evidence="2" id="KW-0175">Coiled coil</keyword>
<evidence type="ECO:0000313" key="4">
    <source>
        <dbReference type="EMBL" id="SBS87677.1"/>
    </source>
</evidence>
<dbReference type="Pfam" id="PF00400">
    <property type="entry name" value="WD40"/>
    <property type="match status" value="1"/>
</dbReference>